<dbReference type="GeneID" id="25320088"/>
<comment type="caution">
    <text evidence="2">The sequence shown here is derived from an EMBL/GenBank/DDBJ whole genome shotgun (WGS) entry which is preliminary data.</text>
</comment>
<reference evidence="2 3" key="1">
    <citation type="submission" date="2015-04" db="EMBL/GenBank/DDBJ databases">
        <authorList>
            <person name="Heijne W.H."/>
            <person name="Fedorova N.D."/>
            <person name="Nierman W.C."/>
            <person name="Vollebregt A.W."/>
            <person name="Zhao Z."/>
            <person name="Wu L."/>
            <person name="Kumar M."/>
            <person name="Stam H."/>
            <person name="van den Berg M.A."/>
            <person name="Pel H.J."/>
        </authorList>
    </citation>
    <scope>NUCLEOTIDE SEQUENCE [LARGE SCALE GENOMIC DNA]</scope>
    <source>
        <strain evidence="2 3">CBS 393.64</strain>
    </source>
</reference>
<proteinExistence type="predicted"/>
<accession>A0A0F4YJF3</accession>
<gene>
    <name evidence="2" type="ORF">T310_7823</name>
</gene>
<feature type="region of interest" description="Disordered" evidence="1">
    <location>
        <begin position="1"/>
        <end position="114"/>
    </location>
</feature>
<feature type="compositionally biased region" description="Pro residues" evidence="1">
    <location>
        <begin position="45"/>
        <end position="61"/>
    </location>
</feature>
<protein>
    <submittedName>
        <fullName evidence="2">Uncharacterized protein</fullName>
    </submittedName>
</protein>
<name>A0A0F4YJF3_RASE3</name>
<evidence type="ECO:0000313" key="3">
    <source>
        <dbReference type="Proteomes" id="UP000053958"/>
    </source>
</evidence>
<evidence type="ECO:0000313" key="2">
    <source>
        <dbReference type="EMBL" id="KKA18230.1"/>
    </source>
</evidence>
<sequence>MSEPAAPAGTRAERYSLSEVMIPAASDDEDTDRCGIITPLRGFPPSSPPPPGQDSPSPAPPLVSNLAIPTGRGRYLDFTRGSTKNNQQRLNTNRTGYDGHLDSLSRDDSCSRPG</sequence>
<dbReference type="EMBL" id="LASV01000480">
    <property type="protein sequence ID" value="KKA18230.1"/>
    <property type="molecule type" value="Genomic_DNA"/>
</dbReference>
<dbReference type="AlphaFoldDB" id="A0A0F4YJF3"/>
<dbReference type="RefSeq" id="XP_013324842.1">
    <property type="nucleotide sequence ID" value="XM_013469388.1"/>
</dbReference>
<feature type="compositionally biased region" description="Basic and acidic residues" evidence="1">
    <location>
        <begin position="97"/>
        <end position="114"/>
    </location>
</feature>
<evidence type="ECO:0000256" key="1">
    <source>
        <dbReference type="SAM" id="MobiDB-lite"/>
    </source>
</evidence>
<keyword evidence="3" id="KW-1185">Reference proteome</keyword>
<dbReference type="Proteomes" id="UP000053958">
    <property type="component" value="Unassembled WGS sequence"/>
</dbReference>
<organism evidence="2 3">
    <name type="scientific">Rasamsonia emersonii (strain ATCC 16479 / CBS 393.64 / IMI 116815)</name>
    <dbReference type="NCBI Taxonomy" id="1408163"/>
    <lineage>
        <taxon>Eukaryota</taxon>
        <taxon>Fungi</taxon>
        <taxon>Dikarya</taxon>
        <taxon>Ascomycota</taxon>
        <taxon>Pezizomycotina</taxon>
        <taxon>Eurotiomycetes</taxon>
        <taxon>Eurotiomycetidae</taxon>
        <taxon>Eurotiales</taxon>
        <taxon>Trichocomaceae</taxon>
        <taxon>Rasamsonia</taxon>
    </lineage>
</organism>
<feature type="compositionally biased region" description="Polar residues" evidence="1">
    <location>
        <begin position="80"/>
        <end position="95"/>
    </location>
</feature>